<gene>
    <name evidence="2" type="ORF">PTSG_02620</name>
</gene>
<dbReference type="GeneID" id="16076705"/>
<dbReference type="FunCoup" id="F2U2U0">
    <property type="interactions" value="1083"/>
</dbReference>
<dbReference type="OMA" id="RDVECSL"/>
<dbReference type="GO" id="GO:0005737">
    <property type="term" value="C:cytoplasm"/>
    <property type="evidence" value="ECO:0007669"/>
    <property type="project" value="TreeGrafter"/>
</dbReference>
<dbReference type="KEGG" id="sre:PTSG_02620"/>
<proteinExistence type="predicted"/>
<dbReference type="PANTHER" id="PTHR12356:SF18">
    <property type="entry name" value="NUDC DOMAIN-CONTAINING PROTEIN 2"/>
    <property type="match status" value="1"/>
</dbReference>
<dbReference type="GO" id="GO:0051082">
    <property type="term" value="F:unfolded protein binding"/>
    <property type="evidence" value="ECO:0007669"/>
    <property type="project" value="TreeGrafter"/>
</dbReference>
<dbReference type="Gene3D" id="1.20.5.740">
    <property type="entry name" value="Single helix bin"/>
    <property type="match status" value="1"/>
</dbReference>
<feature type="domain" description="CS" evidence="1">
    <location>
        <begin position="13"/>
        <end position="121"/>
    </location>
</feature>
<dbReference type="PANTHER" id="PTHR12356">
    <property type="entry name" value="NUCLEAR MOVEMENT PROTEIN NUDC"/>
    <property type="match status" value="1"/>
</dbReference>
<dbReference type="eggNOG" id="KOG2265">
    <property type="taxonomic scope" value="Eukaryota"/>
</dbReference>
<dbReference type="SUPFAM" id="SSF49764">
    <property type="entry name" value="HSP20-like chaperones"/>
    <property type="match status" value="1"/>
</dbReference>
<evidence type="ECO:0000313" key="2">
    <source>
        <dbReference type="EMBL" id="EGD81934.1"/>
    </source>
</evidence>
<dbReference type="RefSeq" id="XP_004996117.1">
    <property type="nucleotide sequence ID" value="XM_004996060.1"/>
</dbReference>
<dbReference type="Proteomes" id="UP000007799">
    <property type="component" value="Unassembled WGS sequence"/>
</dbReference>
<dbReference type="InterPro" id="IPR007052">
    <property type="entry name" value="CS_dom"/>
</dbReference>
<sequence>MSDFAERAGSVASSTPWGRWQQTIDEVEIVVDVPKGTRGRDVQVNFVTVATACHCGLLALVDMKPASIGVAVNKNPVMQGELLHSVIVDESTWTIENDGAELHILLIKSHRDASGAWSSLLKDQYELDPLVFDQVQKQLTLERFQRENPGFDFTDAEVTGNYQVS</sequence>
<dbReference type="OrthoDB" id="515366at2759"/>
<dbReference type="InterPro" id="IPR008978">
    <property type="entry name" value="HSP20-like_chaperone"/>
</dbReference>
<accession>F2U2U0</accession>
<organism evidence="3">
    <name type="scientific">Salpingoeca rosetta (strain ATCC 50818 / BSB-021)</name>
    <dbReference type="NCBI Taxonomy" id="946362"/>
    <lineage>
        <taxon>Eukaryota</taxon>
        <taxon>Choanoflagellata</taxon>
        <taxon>Craspedida</taxon>
        <taxon>Salpingoecidae</taxon>
        <taxon>Salpingoeca</taxon>
    </lineage>
</organism>
<dbReference type="GO" id="GO:0006457">
    <property type="term" value="P:protein folding"/>
    <property type="evidence" value="ECO:0007669"/>
    <property type="project" value="TreeGrafter"/>
</dbReference>
<evidence type="ECO:0000259" key="1">
    <source>
        <dbReference type="PROSITE" id="PS51203"/>
    </source>
</evidence>
<keyword evidence="3" id="KW-1185">Reference proteome</keyword>
<evidence type="ECO:0000313" key="3">
    <source>
        <dbReference type="Proteomes" id="UP000007799"/>
    </source>
</evidence>
<dbReference type="Pfam" id="PF04969">
    <property type="entry name" value="CS"/>
    <property type="match status" value="1"/>
</dbReference>
<dbReference type="PROSITE" id="PS51203">
    <property type="entry name" value="CS"/>
    <property type="match status" value="1"/>
</dbReference>
<dbReference type="STRING" id="946362.F2U2U0"/>
<dbReference type="AlphaFoldDB" id="F2U2U0"/>
<reference evidence="2" key="1">
    <citation type="submission" date="2009-08" db="EMBL/GenBank/DDBJ databases">
        <title>Annotation of Salpingoeca rosetta.</title>
        <authorList>
            <consortium name="The Broad Institute Genome Sequencing Platform"/>
            <person name="Russ C."/>
            <person name="Cuomo C."/>
            <person name="Burger G."/>
            <person name="Gray M.W."/>
            <person name="Holland P.W.H."/>
            <person name="King N."/>
            <person name="Lang F.B.F."/>
            <person name="Roger A.J."/>
            <person name="Ruiz-Trillo I."/>
            <person name="Young S.K."/>
            <person name="Zeng Q."/>
            <person name="Gargeya S."/>
            <person name="Alvarado L."/>
            <person name="Berlin A."/>
            <person name="Chapman S.B."/>
            <person name="Chen Z."/>
            <person name="Freedman E."/>
            <person name="Gellesch M."/>
            <person name="Goldberg J."/>
            <person name="Griggs A."/>
            <person name="Gujja S."/>
            <person name="Heilman E."/>
            <person name="Heiman D."/>
            <person name="Howarth C."/>
            <person name="Mehta T."/>
            <person name="Neiman D."/>
            <person name="Pearson M."/>
            <person name="Roberts A."/>
            <person name="Saif S."/>
            <person name="Shea T."/>
            <person name="Shenoy N."/>
            <person name="Sisk P."/>
            <person name="Stolte C."/>
            <person name="Sykes S."/>
            <person name="White J."/>
            <person name="Yandava C."/>
            <person name="Haas B."/>
            <person name="Nusbaum C."/>
            <person name="Birren B."/>
        </authorList>
    </citation>
    <scope>NUCLEOTIDE SEQUENCE [LARGE SCALE GENOMIC DNA]</scope>
    <source>
        <strain evidence="2">ATCC 50818</strain>
    </source>
</reference>
<name>F2U2U0_SALR5</name>
<protein>
    <submittedName>
        <fullName evidence="2">NudC domain-containing protein 2</fullName>
    </submittedName>
</protein>
<dbReference type="Gene3D" id="2.60.40.790">
    <property type="match status" value="1"/>
</dbReference>
<dbReference type="InterPro" id="IPR037898">
    <property type="entry name" value="NudC_fam"/>
</dbReference>
<dbReference type="EMBL" id="GL832960">
    <property type="protein sequence ID" value="EGD81934.1"/>
    <property type="molecule type" value="Genomic_DNA"/>
</dbReference>
<dbReference type="InParanoid" id="F2U2U0"/>